<dbReference type="InterPro" id="IPR036875">
    <property type="entry name" value="Znf_CCHC_sf"/>
</dbReference>
<comment type="caution">
    <text evidence="4">The sequence shown here is derived from an EMBL/GenBank/DDBJ whole genome shotgun (WGS) entry which is preliminary data.</text>
</comment>
<dbReference type="GO" id="GO:0003676">
    <property type="term" value="F:nucleic acid binding"/>
    <property type="evidence" value="ECO:0007669"/>
    <property type="project" value="InterPro"/>
</dbReference>
<evidence type="ECO:0000256" key="1">
    <source>
        <dbReference type="PROSITE-ProRule" id="PRU00047"/>
    </source>
</evidence>
<dbReference type="InterPro" id="IPR001878">
    <property type="entry name" value="Znf_CCHC"/>
</dbReference>
<dbReference type="Proteomes" id="UP000683360">
    <property type="component" value="Unassembled WGS sequence"/>
</dbReference>
<feature type="compositionally biased region" description="Basic and acidic residues" evidence="2">
    <location>
        <begin position="110"/>
        <end position="122"/>
    </location>
</feature>
<evidence type="ECO:0000313" key="5">
    <source>
        <dbReference type="Proteomes" id="UP000683360"/>
    </source>
</evidence>
<evidence type="ECO:0000259" key="3">
    <source>
        <dbReference type="PROSITE" id="PS50158"/>
    </source>
</evidence>
<evidence type="ECO:0000313" key="4">
    <source>
        <dbReference type="EMBL" id="CAG2253963.1"/>
    </source>
</evidence>
<feature type="domain" description="CCHC-type" evidence="3">
    <location>
        <begin position="57"/>
        <end position="70"/>
    </location>
</feature>
<dbReference type="EMBL" id="CAJPWZ010003198">
    <property type="protein sequence ID" value="CAG2253963.1"/>
    <property type="molecule type" value="Genomic_DNA"/>
</dbReference>
<feature type="compositionally biased region" description="Basic residues" evidence="2">
    <location>
        <begin position="144"/>
        <end position="158"/>
    </location>
</feature>
<keyword evidence="5" id="KW-1185">Reference proteome</keyword>
<dbReference type="Gene3D" id="4.10.60.10">
    <property type="entry name" value="Zinc finger, CCHC-type"/>
    <property type="match status" value="1"/>
</dbReference>
<keyword evidence="1" id="KW-0479">Metal-binding</keyword>
<dbReference type="AlphaFoldDB" id="A0A8S3V781"/>
<dbReference type="SUPFAM" id="SSF57756">
    <property type="entry name" value="Retrovirus zinc finger-like domains"/>
    <property type="match status" value="1"/>
</dbReference>
<protein>
    <recommendedName>
        <fullName evidence="3">CCHC-type domain-containing protein</fullName>
    </recommendedName>
</protein>
<reference evidence="4" key="1">
    <citation type="submission" date="2021-03" db="EMBL/GenBank/DDBJ databases">
        <authorList>
            <person name="Bekaert M."/>
        </authorList>
    </citation>
    <scope>NUCLEOTIDE SEQUENCE</scope>
</reference>
<proteinExistence type="predicted"/>
<dbReference type="GO" id="GO:0008270">
    <property type="term" value="F:zinc ion binding"/>
    <property type="evidence" value="ECO:0007669"/>
    <property type="project" value="UniProtKB-KW"/>
</dbReference>
<feature type="region of interest" description="Disordered" evidence="2">
    <location>
        <begin position="72"/>
        <end position="158"/>
    </location>
</feature>
<keyword evidence="1" id="KW-0862">Zinc</keyword>
<keyword evidence="1" id="KW-0863">Zinc-finger</keyword>
<organism evidence="4 5">
    <name type="scientific">Mytilus edulis</name>
    <name type="common">Blue mussel</name>
    <dbReference type="NCBI Taxonomy" id="6550"/>
    <lineage>
        <taxon>Eukaryota</taxon>
        <taxon>Metazoa</taxon>
        <taxon>Spiralia</taxon>
        <taxon>Lophotrochozoa</taxon>
        <taxon>Mollusca</taxon>
        <taxon>Bivalvia</taxon>
        <taxon>Autobranchia</taxon>
        <taxon>Pteriomorphia</taxon>
        <taxon>Mytilida</taxon>
        <taxon>Mytiloidea</taxon>
        <taxon>Mytilidae</taxon>
        <taxon>Mytilinae</taxon>
        <taxon>Mytilus</taxon>
    </lineage>
</organism>
<evidence type="ECO:0000256" key="2">
    <source>
        <dbReference type="SAM" id="MobiDB-lite"/>
    </source>
</evidence>
<dbReference type="SMART" id="SM00343">
    <property type="entry name" value="ZnF_C2HC"/>
    <property type="match status" value="2"/>
</dbReference>
<gene>
    <name evidence="4" type="ORF">MEDL_65471</name>
</gene>
<sequence>MLFRPIFAIKNLSSTIGKYRATVMYRDQPSTSSRPKKCSKCLADGHNFSNCPNDWVCKSCGKEGHKQIDCIENDLPDNTQHPNEHQSTNENTNDAEDTTVENDTTQQPNHTDDPSTNSEHESTSVYEEDIDMSQSVPSLEAEKKKKSQRKREKQHKLKLPHLYRSNRSLYQLRQNKKTTETWSGLQLPRPMFCMTTKVIPQLNGQKLWQLNNTN</sequence>
<accession>A0A8S3V781</accession>
<dbReference type="OrthoDB" id="3863715at2759"/>
<name>A0A8S3V781_MYTED</name>
<dbReference type="PROSITE" id="PS50158">
    <property type="entry name" value="ZF_CCHC"/>
    <property type="match status" value="1"/>
</dbReference>